<dbReference type="OrthoDB" id="354287at2"/>
<dbReference type="PANTHER" id="PTHR32089:SF112">
    <property type="entry name" value="LYSOZYME-LIKE PROTEIN-RELATED"/>
    <property type="match status" value="1"/>
</dbReference>
<evidence type="ECO:0000259" key="10">
    <source>
        <dbReference type="PROSITE" id="PS50111"/>
    </source>
</evidence>
<dbReference type="Pfam" id="PF08269">
    <property type="entry name" value="dCache_2"/>
    <property type="match status" value="1"/>
</dbReference>
<dbReference type="InterPro" id="IPR033480">
    <property type="entry name" value="sCache_2"/>
</dbReference>
<feature type="domain" description="Methyl-accepting transducer" evidence="10">
    <location>
        <begin position="279"/>
        <end position="526"/>
    </location>
</feature>
<dbReference type="Gene3D" id="1.10.287.950">
    <property type="entry name" value="Methyl-accepting chemotaxis protein"/>
    <property type="match status" value="1"/>
</dbReference>
<dbReference type="GO" id="GO:0004888">
    <property type="term" value="F:transmembrane signaling receptor activity"/>
    <property type="evidence" value="ECO:0007669"/>
    <property type="project" value="InterPro"/>
</dbReference>
<dbReference type="AlphaFoldDB" id="A0A0M7A070"/>
<evidence type="ECO:0000256" key="5">
    <source>
        <dbReference type="ARBA" id="ARBA00023136"/>
    </source>
</evidence>
<keyword evidence="3 9" id="KW-0812">Transmembrane</keyword>
<dbReference type="InterPro" id="IPR004010">
    <property type="entry name" value="Double_Cache_2"/>
</dbReference>
<dbReference type="GO" id="GO:0006935">
    <property type="term" value="P:chemotaxis"/>
    <property type="evidence" value="ECO:0007669"/>
    <property type="project" value="InterPro"/>
</dbReference>
<keyword evidence="5 9" id="KW-0472">Membrane</keyword>
<dbReference type="EMBL" id="CXWD01000006">
    <property type="protein sequence ID" value="CTQ68385.1"/>
    <property type="molecule type" value="Genomic_DNA"/>
</dbReference>
<dbReference type="CDD" id="cd06225">
    <property type="entry name" value="HAMP"/>
    <property type="match status" value="1"/>
</dbReference>
<dbReference type="Gene3D" id="1.10.8.500">
    <property type="entry name" value="HAMP domain in histidine kinase"/>
    <property type="match status" value="1"/>
</dbReference>
<feature type="domain" description="HAMP" evidence="11">
    <location>
        <begin position="211"/>
        <end position="264"/>
    </location>
</feature>
<evidence type="ECO:0000313" key="13">
    <source>
        <dbReference type="Proteomes" id="UP000053235"/>
    </source>
</evidence>
<organism evidence="12 13">
    <name type="scientific">Roseibium alexandrii</name>
    <dbReference type="NCBI Taxonomy" id="388408"/>
    <lineage>
        <taxon>Bacteria</taxon>
        <taxon>Pseudomonadati</taxon>
        <taxon>Pseudomonadota</taxon>
        <taxon>Alphaproteobacteria</taxon>
        <taxon>Hyphomicrobiales</taxon>
        <taxon>Stappiaceae</taxon>
        <taxon>Roseibium</taxon>
    </lineage>
</organism>
<dbReference type="Gene3D" id="3.30.450.20">
    <property type="entry name" value="PAS domain"/>
    <property type="match status" value="1"/>
</dbReference>
<keyword evidence="2" id="KW-1003">Cell membrane</keyword>
<keyword evidence="13" id="KW-1185">Reference proteome</keyword>
<dbReference type="PRINTS" id="PR00260">
    <property type="entry name" value="CHEMTRNSDUCR"/>
</dbReference>
<dbReference type="GO" id="GO:0005886">
    <property type="term" value="C:plasma membrane"/>
    <property type="evidence" value="ECO:0007669"/>
    <property type="project" value="UniProtKB-SubCell"/>
</dbReference>
<dbReference type="Proteomes" id="UP000053235">
    <property type="component" value="Unassembled WGS sequence"/>
</dbReference>
<evidence type="ECO:0000256" key="2">
    <source>
        <dbReference type="ARBA" id="ARBA00022475"/>
    </source>
</evidence>
<keyword evidence="4 9" id="KW-1133">Transmembrane helix</keyword>
<dbReference type="InterPro" id="IPR003660">
    <property type="entry name" value="HAMP_dom"/>
</dbReference>
<evidence type="ECO:0000256" key="6">
    <source>
        <dbReference type="ARBA" id="ARBA00023224"/>
    </source>
</evidence>
<dbReference type="PROSITE" id="PS50885">
    <property type="entry name" value="HAMP"/>
    <property type="match status" value="1"/>
</dbReference>
<dbReference type="STRING" id="388408.LAX5112_01720"/>
<protein>
    <submittedName>
        <fullName evidence="12">Methyl-accepting chemotaxis protein 4</fullName>
    </submittedName>
</protein>
<dbReference type="SMART" id="SM01049">
    <property type="entry name" value="Cache_2"/>
    <property type="match status" value="1"/>
</dbReference>
<evidence type="ECO:0000256" key="7">
    <source>
        <dbReference type="ARBA" id="ARBA00029447"/>
    </source>
</evidence>
<dbReference type="InterPro" id="IPR004089">
    <property type="entry name" value="MCPsignal_dom"/>
</dbReference>
<dbReference type="GO" id="GO:0007165">
    <property type="term" value="P:signal transduction"/>
    <property type="evidence" value="ECO:0007669"/>
    <property type="project" value="UniProtKB-KW"/>
</dbReference>
<keyword evidence="6 8" id="KW-0807">Transducer</keyword>
<dbReference type="InterPro" id="IPR004090">
    <property type="entry name" value="Chemotax_Me-accpt_rcpt"/>
</dbReference>
<feature type="transmembrane region" description="Helical" evidence="9">
    <location>
        <begin position="188"/>
        <end position="210"/>
    </location>
</feature>
<evidence type="ECO:0000256" key="8">
    <source>
        <dbReference type="PROSITE-ProRule" id="PRU00284"/>
    </source>
</evidence>
<dbReference type="Pfam" id="PF00015">
    <property type="entry name" value="MCPsignal"/>
    <property type="match status" value="1"/>
</dbReference>
<gene>
    <name evidence="12" type="primary">mcp4_4</name>
    <name evidence="12" type="ORF">LAX5112_01720</name>
</gene>
<dbReference type="SUPFAM" id="SSF58104">
    <property type="entry name" value="Methyl-accepting chemotaxis protein (MCP) signaling domain"/>
    <property type="match status" value="1"/>
</dbReference>
<sequence length="560" mass="60059">MFSRISVGMRLGMLMGLVVLCLIGILGAAAYQDRDRSYAERRIGLTHLVNAAASTIESYHKRSIDGEFTEEQAQEFAKEAVRGMRYDNGNYLFINLRGDALIMHPARPDLEGMTSQDLIRDFGSSSLPTFYDIVQSQGSGFHDYVWRRPNSDDPAGKTAYVIMYQPWEWVIGTGAYVDDIEAAFQKNLVWLAGIALGFVLLLAIASHFLIQSITKPLARTVQEAEALAAGDTEIQFTDADRKDEIGTVARSIAAFRDRIFEQQRLAREAAETADAQSRRQHLVEGLVSRFRENVSHLLTAVGDRIGTVRTTATELSGLAGASSERAAGASGSANSANGSIETTAAAAQELTFAIREINSQVSKTTEGVQGATEAANKSSQRVTSLSNAAIKIGEVVTLIQAIAEQTNLLALNATIEAARAGEAGKGFAVVAAEVKELATQTAKATEEISNQIADIQGSTNEAVAAIDEITSRVEEVRNFTTAIAASISQQESATESIAQSVVTAVEQTKSARSEMEMVVASARETDDGSLVVLRGADEVAEYAEKLRGEVDTFLDSVAAA</sequence>
<evidence type="ECO:0000259" key="11">
    <source>
        <dbReference type="PROSITE" id="PS50885"/>
    </source>
</evidence>
<accession>A0A0M7A070</accession>
<comment type="similarity">
    <text evidence="7">Belongs to the methyl-accepting chemotaxis (MCP) protein family.</text>
</comment>
<evidence type="ECO:0000313" key="12">
    <source>
        <dbReference type="EMBL" id="CTQ68385.1"/>
    </source>
</evidence>
<evidence type="ECO:0000256" key="3">
    <source>
        <dbReference type="ARBA" id="ARBA00022692"/>
    </source>
</evidence>
<comment type="subcellular location">
    <subcellularLocation>
        <location evidence="1">Cell membrane</location>
        <topology evidence="1">Multi-pass membrane protein</topology>
    </subcellularLocation>
</comment>
<evidence type="ECO:0000256" key="1">
    <source>
        <dbReference type="ARBA" id="ARBA00004651"/>
    </source>
</evidence>
<evidence type="ECO:0000256" key="9">
    <source>
        <dbReference type="SAM" id="Phobius"/>
    </source>
</evidence>
<dbReference type="PANTHER" id="PTHR32089">
    <property type="entry name" value="METHYL-ACCEPTING CHEMOTAXIS PROTEIN MCPB"/>
    <property type="match status" value="1"/>
</dbReference>
<dbReference type="Pfam" id="PF00672">
    <property type="entry name" value="HAMP"/>
    <property type="match status" value="1"/>
</dbReference>
<dbReference type="SMART" id="SM00283">
    <property type="entry name" value="MA"/>
    <property type="match status" value="1"/>
</dbReference>
<reference evidence="13" key="1">
    <citation type="submission" date="2015-07" db="EMBL/GenBank/DDBJ databases">
        <authorList>
            <person name="Rodrigo-Torres Lidia"/>
            <person name="Arahal R.David."/>
        </authorList>
    </citation>
    <scope>NUCLEOTIDE SEQUENCE [LARGE SCALE GENOMIC DNA]</scope>
    <source>
        <strain evidence="13">CECT 5112</strain>
    </source>
</reference>
<dbReference type="RefSeq" id="WP_082428986.1">
    <property type="nucleotide sequence ID" value="NZ_CXWD01000006.1"/>
</dbReference>
<dbReference type="PROSITE" id="PS50111">
    <property type="entry name" value="CHEMOTAXIS_TRANSDUC_2"/>
    <property type="match status" value="1"/>
</dbReference>
<proteinExistence type="inferred from homology"/>
<dbReference type="SMART" id="SM00304">
    <property type="entry name" value="HAMP"/>
    <property type="match status" value="1"/>
</dbReference>
<evidence type="ECO:0000256" key="4">
    <source>
        <dbReference type="ARBA" id="ARBA00022989"/>
    </source>
</evidence>
<name>A0A0M7A070_9HYPH</name>